<comment type="caution">
    <text evidence="1">The sequence shown here is derived from an EMBL/GenBank/DDBJ whole genome shotgun (WGS) entry which is preliminary data.</text>
</comment>
<dbReference type="Proteomes" id="UP000587586">
    <property type="component" value="Unassembled WGS sequence"/>
</dbReference>
<dbReference type="AlphaFoldDB" id="A0A6V8N353"/>
<organism evidence="1 2">
    <name type="scientific">Geomonas limicola</name>
    <dbReference type="NCBI Taxonomy" id="2740186"/>
    <lineage>
        <taxon>Bacteria</taxon>
        <taxon>Pseudomonadati</taxon>
        <taxon>Thermodesulfobacteriota</taxon>
        <taxon>Desulfuromonadia</taxon>
        <taxon>Geobacterales</taxon>
        <taxon>Geobacteraceae</taxon>
        <taxon>Geomonas</taxon>
    </lineage>
</organism>
<name>A0A6V8N353_9BACT</name>
<reference evidence="2" key="1">
    <citation type="submission" date="2020-06" db="EMBL/GenBank/DDBJ databases">
        <title>Draft genomic sequecing of Geomonas sp. Red745.</title>
        <authorList>
            <person name="Itoh H."/>
            <person name="Xu Z.X."/>
            <person name="Ushijima N."/>
            <person name="Masuda Y."/>
            <person name="Shiratori Y."/>
            <person name="Senoo K."/>
        </authorList>
    </citation>
    <scope>NUCLEOTIDE SEQUENCE [LARGE SCALE GENOMIC DNA]</scope>
    <source>
        <strain evidence="2">Red745</strain>
    </source>
</reference>
<sequence length="123" mass="14064">MPISYSIDREMGVIFELWEGDISKKDLAEYWSTFLSDPEVLTIRKTVADIRKATPMFNGDDLSDLIHAIVHPAIDGLSWKTALVVENPHQFGVSRQYQVFAARYSQDAIFKDQASALQWLMQK</sequence>
<dbReference type="EMBL" id="BLXZ01000001">
    <property type="protein sequence ID" value="GFO66968.1"/>
    <property type="molecule type" value="Genomic_DNA"/>
</dbReference>
<evidence type="ECO:0000313" key="2">
    <source>
        <dbReference type="Proteomes" id="UP000587586"/>
    </source>
</evidence>
<protein>
    <recommendedName>
        <fullName evidence="3">STAS/SEC14 domain-containing protein</fullName>
    </recommendedName>
</protein>
<proteinExistence type="predicted"/>
<evidence type="ECO:0008006" key="3">
    <source>
        <dbReference type="Google" id="ProtNLM"/>
    </source>
</evidence>
<accession>A0A6V8N353</accession>
<keyword evidence="2" id="KW-1185">Reference proteome</keyword>
<gene>
    <name evidence="1" type="ORF">GMLC_05470</name>
</gene>
<evidence type="ECO:0000313" key="1">
    <source>
        <dbReference type="EMBL" id="GFO66968.1"/>
    </source>
</evidence>